<evidence type="ECO:0000313" key="4">
    <source>
        <dbReference type="Proteomes" id="UP000237631"/>
    </source>
</evidence>
<name>A0A2S6BY92_9PEZI</name>
<dbReference type="InterPro" id="IPR029058">
    <property type="entry name" value="AB_hydrolase_fold"/>
</dbReference>
<feature type="region of interest" description="Disordered" evidence="1">
    <location>
        <begin position="290"/>
        <end position="345"/>
    </location>
</feature>
<evidence type="ECO:0000313" key="3">
    <source>
        <dbReference type="EMBL" id="PPJ52443.1"/>
    </source>
</evidence>
<keyword evidence="4" id="KW-1185">Reference proteome</keyword>
<dbReference type="AlphaFoldDB" id="A0A2S6BY92"/>
<dbReference type="Proteomes" id="UP000237631">
    <property type="component" value="Unassembled WGS sequence"/>
</dbReference>
<dbReference type="GO" id="GO:0019433">
    <property type="term" value="P:triglyceride catabolic process"/>
    <property type="evidence" value="ECO:0007669"/>
    <property type="project" value="TreeGrafter"/>
</dbReference>
<dbReference type="EMBL" id="PNEN01001696">
    <property type="protein sequence ID" value="PPJ52443.1"/>
    <property type="molecule type" value="Genomic_DNA"/>
</dbReference>
<dbReference type="GO" id="GO:0005829">
    <property type="term" value="C:cytosol"/>
    <property type="evidence" value="ECO:0007669"/>
    <property type="project" value="TreeGrafter"/>
</dbReference>
<dbReference type="STRING" id="357750.A0A2S6BY92"/>
<dbReference type="SUPFAM" id="SSF53474">
    <property type="entry name" value="alpha/beta-Hydrolases"/>
    <property type="match status" value="1"/>
</dbReference>
<feature type="region of interest" description="Disordered" evidence="1">
    <location>
        <begin position="1"/>
        <end position="37"/>
    </location>
</feature>
<feature type="region of interest" description="Disordered" evidence="1">
    <location>
        <begin position="136"/>
        <end position="160"/>
    </location>
</feature>
<dbReference type="Pfam" id="PF07859">
    <property type="entry name" value="Abhydrolase_3"/>
    <property type="match status" value="2"/>
</dbReference>
<feature type="compositionally biased region" description="Polar residues" evidence="1">
    <location>
        <begin position="309"/>
        <end position="324"/>
    </location>
</feature>
<accession>A0A2S6BY92</accession>
<gene>
    <name evidence="3" type="ORF">CBER1_10312</name>
</gene>
<reference evidence="4" key="1">
    <citation type="journal article" date="2017" name="bioRxiv">
        <title>Conservation of a gene cluster reveals novel cercosporin biosynthetic mechanisms and extends production to the genus Colletotrichum.</title>
        <authorList>
            <person name="de Jonge R."/>
            <person name="Ebert M.K."/>
            <person name="Huitt-Roehl C.R."/>
            <person name="Pal P."/>
            <person name="Suttle J.C."/>
            <person name="Spanner R.E."/>
            <person name="Neubauer J.D."/>
            <person name="Jurick W.M.II."/>
            <person name="Stott K.A."/>
            <person name="Secor G.A."/>
            <person name="Thomma B.P.H.J."/>
            <person name="Van de Peer Y."/>
            <person name="Townsend C.A."/>
            <person name="Bolton M.D."/>
        </authorList>
    </citation>
    <scope>NUCLEOTIDE SEQUENCE [LARGE SCALE GENOMIC DNA]</scope>
    <source>
        <strain evidence="4">CBS538.71</strain>
    </source>
</reference>
<feature type="domain" description="Alpha/beta hydrolase fold-3" evidence="2">
    <location>
        <begin position="181"/>
        <end position="274"/>
    </location>
</feature>
<dbReference type="InterPro" id="IPR013094">
    <property type="entry name" value="AB_hydrolase_3"/>
</dbReference>
<protein>
    <recommendedName>
        <fullName evidence="2">Alpha/beta hydrolase fold-3 domain-containing protein</fullName>
    </recommendedName>
</protein>
<dbReference type="PANTHER" id="PTHR23025">
    <property type="entry name" value="TRIACYLGLYCEROL LIPASE"/>
    <property type="match status" value="1"/>
</dbReference>
<dbReference type="GO" id="GO:0004771">
    <property type="term" value="F:sterol ester esterase activity"/>
    <property type="evidence" value="ECO:0007669"/>
    <property type="project" value="TreeGrafter"/>
</dbReference>
<proteinExistence type="predicted"/>
<dbReference type="PANTHER" id="PTHR23025:SF4">
    <property type="entry name" value="ALPHA_BETA HYDROLASE FOLD-3 DOMAIN-CONTAINING PROTEIN"/>
    <property type="match status" value="1"/>
</dbReference>
<feature type="compositionally biased region" description="Basic and acidic residues" evidence="1">
    <location>
        <begin position="290"/>
        <end position="303"/>
    </location>
</feature>
<evidence type="ECO:0000259" key="2">
    <source>
        <dbReference type="Pfam" id="PF07859"/>
    </source>
</evidence>
<dbReference type="Gene3D" id="3.40.50.1820">
    <property type="entry name" value="alpha/beta hydrolase"/>
    <property type="match status" value="1"/>
</dbReference>
<dbReference type="GO" id="GO:0004806">
    <property type="term" value="F:triacylglycerol lipase activity"/>
    <property type="evidence" value="ECO:0007669"/>
    <property type="project" value="TreeGrafter"/>
</dbReference>
<feature type="domain" description="Alpha/beta hydrolase fold-3" evidence="2">
    <location>
        <begin position="356"/>
        <end position="477"/>
    </location>
</feature>
<sequence length="523" mass="59804">MSSSQAPPSSPPAADVDAMNGPIHSPGATREERRRSFLPNLPSLLPHNYKDERDRRRYVAVNNRPRWVLHLQATFWRVLMQLGMFFHRFAPPRPPKPSFWYMIDSTVSGMPGQICLYFYTPPDYDTQQRLWTGWPDTEESDEEELRSPREHQRARMSVGSLGDGLRRRSRSFRRWGSYPVIINFHGGGFTLGSPHDDARWCGTVVQELDAVVVSVDYRRAPENPFPTAVEDGVDAVLFVHQHAEDLGLDREKIMLSGFSSGGNMAFTVPLRLYDHLTGFHRETWDDNEDAMHREGSEEGERYPLRQWNADDSASSCSTKVPTDRNNVVLDPNKPPPPVPGRLPKNNTTVEERALNVPSVKIRGIIPWYPSLDYTRTREERRATGLRADQELPAFFTNLFDDSYLHPPKDVTLDSPYLSPAVAPTDLLRHALPNEIIMHTCEYDMLLEEGKMFYDRLTSDEIGKNVTYTMVPGVPHGWDKAPNPWRPTPGVREYYLKACKEMRRILGEPYRGDGMNNARQSVVN</sequence>
<comment type="caution">
    <text evidence="3">The sequence shown here is derived from an EMBL/GenBank/DDBJ whole genome shotgun (WGS) entry which is preliminary data.</text>
</comment>
<organism evidence="3 4">
    <name type="scientific">Cercospora berteroae</name>
    <dbReference type="NCBI Taxonomy" id="357750"/>
    <lineage>
        <taxon>Eukaryota</taxon>
        <taxon>Fungi</taxon>
        <taxon>Dikarya</taxon>
        <taxon>Ascomycota</taxon>
        <taxon>Pezizomycotina</taxon>
        <taxon>Dothideomycetes</taxon>
        <taxon>Dothideomycetidae</taxon>
        <taxon>Mycosphaerellales</taxon>
        <taxon>Mycosphaerellaceae</taxon>
        <taxon>Cercospora</taxon>
    </lineage>
</organism>
<evidence type="ECO:0000256" key="1">
    <source>
        <dbReference type="SAM" id="MobiDB-lite"/>
    </source>
</evidence>
<dbReference type="OrthoDB" id="433474at2759"/>